<name>A0A517W2W3_9PLAN</name>
<gene>
    <name evidence="1" type="ORF">V144x_51050</name>
</gene>
<proteinExistence type="predicted"/>
<evidence type="ECO:0000313" key="2">
    <source>
        <dbReference type="Proteomes" id="UP000318704"/>
    </source>
</evidence>
<organism evidence="1 2">
    <name type="scientific">Gimesia aquarii</name>
    <dbReference type="NCBI Taxonomy" id="2527964"/>
    <lineage>
        <taxon>Bacteria</taxon>
        <taxon>Pseudomonadati</taxon>
        <taxon>Planctomycetota</taxon>
        <taxon>Planctomycetia</taxon>
        <taxon>Planctomycetales</taxon>
        <taxon>Planctomycetaceae</taxon>
        <taxon>Gimesia</taxon>
    </lineage>
</organism>
<protein>
    <submittedName>
        <fullName evidence="1">Uncharacterized protein</fullName>
    </submittedName>
</protein>
<reference evidence="1 2" key="1">
    <citation type="submission" date="2019-03" db="EMBL/GenBank/DDBJ databases">
        <title>Deep-cultivation of Planctomycetes and their phenomic and genomic characterization uncovers novel biology.</title>
        <authorList>
            <person name="Wiegand S."/>
            <person name="Jogler M."/>
            <person name="Boedeker C."/>
            <person name="Pinto D."/>
            <person name="Vollmers J."/>
            <person name="Rivas-Marin E."/>
            <person name="Kohn T."/>
            <person name="Peeters S.H."/>
            <person name="Heuer A."/>
            <person name="Rast P."/>
            <person name="Oberbeckmann S."/>
            <person name="Bunk B."/>
            <person name="Jeske O."/>
            <person name="Meyerdierks A."/>
            <person name="Storesund J.E."/>
            <person name="Kallscheuer N."/>
            <person name="Luecker S."/>
            <person name="Lage O.M."/>
            <person name="Pohl T."/>
            <person name="Merkel B.J."/>
            <person name="Hornburger P."/>
            <person name="Mueller R.-W."/>
            <person name="Bruemmer F."/>
            <person name="Labrenz M."/>
            <person name="Spormann A.M."/>
            <person name="Op den Camp H."/>
            <person name="Overmann J."/>
            <person name="Amann R."/>
            <person name="Jetten M.S.M."/>
            <person name="Mascher T."/>
            <person name="Medema M.H."/>
            <person name="Devos D.P."/>
            <person name="Kaster A.-K."/>
            <person name="Ovreas L."/>
            <person name="Rohde M."/>
            <person name="Galperin M.Y."/>
            <person name="Jogler C."/>
        </authorList>
    </citation>
    <scope>NUCLEOTIDE SEQUENCE [LARGE SCALE GENOMIC DNA]</scope>
    <source>
        <strain evidence="1 2">V144</strain>
    </source>
</reference>
<evidence type="ECO:0000313" key="1">
    <source>
        <dbReference type="EMBL" id="QDT99593.1"/>
    </source>
</evidence>
<dbReference type="AlphaFoldDB" id="A0A517W2W3"/>
<dbReference type="Proteomes" id="UP000318704">
    <property type="component" value="Chromosome"/>
</dbReference>
<accession>A0A517W2W3</accession>
<dbReference type="KEGG" id="gaw:V144x_51050"/>
<sequence length="115" mass="12534">MVAESGCSAGNNGKQERELTEIESKLNDVLQRMISQCEDPKDEETLKDAELFQNLEGLSMEVVGFSVPLNSGSNRAHISFALDHFRLTPADVLAAQGLEDFQMAKAEASQSDSSK</sequence>
<dbReference type="EMBL" id="CP037920">
    <property type="protein sequence ID" value="QDT99593.1"/>
    <property type="molecule type" value="Genomic_DNA"/>
</dbReference>